<dbReference type="OrthoDB" id="544200at2759"/>
<keyword evidence="8 17" id="KW-0863">Zinc-finger</keyword>
<evidence type="ECO:0000256" key="15">
    <source>
        <dbReference type="ARBA" id="ARBA00039024"/>
    </source>
</evidence>
<dbReference type="PANTHER" id="PTHR32523">
    <property type="entry name" value="PHYTOL KINASE 1, CHLOROPLASTIC"/>
    <property type="match status" value="1"/>
</dbReference>
<comment type="similarity">
    <text evidence="2">Belongs to the polyprenol kinase family.</text>
</comment>
<dbReference type="GO" id="GO:0009507">
    <property type="term" value="C:chloroplast"/>
    <property type="evidence" value="ECO:0007669"/>
    <property type="project" value="UniProtKB-SubCell"/>
</dbReference>
<dbReference type="Proteomes" id="UP000236333">
    <property type="component" value="Unassembled WGS sequence"/>
</dbReference>
<evidence type="ECO:0000256" key="1">
    <source>
        <dbReference type="ARBA" id="ARBA00004508"/>
    </source>
</evidence>
<dbReference type="Pfam" id="PF01753">
    <property type="entry name" value="zf-MYND"/>
    <property type="match status" value="1"/>
</dbReference>
<dbReference type="PROSITE" id="PS50865">
    <property type="entry name" value="ZF_MYND_2"/>
    <property type="match status" value="1"/>
</dbReference>
<keyword evidence="7" id="KW-0479">Metal-binding</keyword>
<evidence type="ECO:0000256" key="3">
    <source>
        <dbReference type="ARBA" id="ARBA00022528"/>
    </source>
</evidence>
<evidence type="ECO:0000256" key="12">
    <source>
        <dbReference type="ARBA" id="ARBA00022989"/>
    </source>
</evidence>
<evidence type="ECO:0000256" key="10">
    <source>
        <dbReference type="ARBA" id="ARBA00022833"/>
    </source>
</evidence>
<dbReference type="AlphaFoldDB" id="A0A2J7ZNK0"/>
<comment type="caution">
    <text evidence="19">The sequence shown here is derived from an EMBL/GenBank/DDBJ whole genome shotgun (WGS) entry which is preliminary data.</text>
</comment>
<reference evidence="19 20" key="1">
    <citation type="journal article" date="2017" name="Mol. Biol. Evol.">
        <title>The 4-celled Tetrabaena socialis nuclear genome reveals the essential components for genetic control of cell number at the origin of multicellularity in the volvocine lineage.</title>
        <authorList>
            <person name="Featherston J."/>
            <person name="Arakaki Y."/>
            <person name="Hanschen E.R."/>
            <person name="Ferris P.J."/>
            <person name="Michod R.E."/>
            <person name="Olson B.J.S.C."/>
            <person name="Nozaki H."/>
            <person name="Durand P.M."/>
        </authorList>
    </citation>
    <scope>NUCLEOTIDE SEQUENCE [LARGE SCALE GENOMIC DNA]</scope>
    <source>
        <strain evidence="19 20">NIES-571</strain>
    </source>
</reference>
<feature type="domain" description="MYND-type" evidence="18">
    <location>
        <begin position="389"/>
        <end position="434"/>
    </location>
</feature>
<sequence>MAGRLPAAASRVVASALAGGLLPLWERLLRCAGREPLGPEASLLTCMLGKAEDAAGLCHMLACCEPRQGAALVATWGKLLRTLAVPQLLSGLDEGADKPRTSLACALVSCAAAALIGAFGYLLPGSPGAAAAEAVAPQLQLARLLSLALCEWLPSLVCITREGALAMRTGQPNLEEMHTEAISVSSLAVLQWLPVLATRTRSGAGLGRAAEAVGDEAAAAASSAAAGWRQLLQREAGVVALLGNMLKYEPVPSCSADQPTPTDNLNFVLNACCCMAVAFPAEVRQAVLAAAAGANSSNGRVHVGWSPQWLRMLADGMCISQAADGTALATAASALAKQAELWAAGGGEDGGELARAVTAMVAGPVHAAMARALAPSPADARAVLRTCANPACDNLAGDSEAELPLRACGRCGGAWYCRKECLAAHWRSGHREACAGRGATAAGAAGPVESAAASSAP</sequence>
<keyword evidence="11" id="KW-0809">Transit peptide</keyword>
<evidence type="ECO:0000256" key="17">
    <source>
        <dbReference type="PROSITE-ProRule" id="PRU00134"/>
    </source>
</evidence>
<dbReference type="Gene3D" id="6.10.140.2220">
    <property type="match status" value="1"/>
</dbReference>
<evidence type="ECO:0000256" key="16">
    <source>
        <dbReference type="ARBA" id="ARBA00048889"/>
    </source>
</evidence>
<evidence type="ECO:0000256" key="2">
    <source>
        <dbReference type="ARBA" id="ARBA00010794"/>
    </source>
</evidence>
<evidence type="ECO:0000313" key="19">
    <source>
        <dbReference type="EMBL" id="PNH01846.1"/>
    </source>
</evidence>
<keyword evidence="4" id="KW-0934">Plastid</keyword>
<dbReference type="InterPro" id="IPR002893">
    <property type="entry name" value="Znf_MYND"/>
</dbReference>
<comment type="catalytic activity">
    <reaction evidence="16">
        <text>phytol + CTP = phytyl phosphate + CDP + H(+)</text>
        <dbReference type="Rhea" id="RHEA:38055"/>
        <dbReference type="ChEBI" id="CHEBI:15378"/>
        <dbReference type="ChEBI" id="CHEBI:17327"/>
        <dbReference type="ChEBI" id="CHEBI:37563"/>
        <dbReference type="ChEBI" id="CHEBI:58069"/>
        <dbReference type="ChEBI" id="CHEBI:75483"/>
        <dbReference type="EC" id="2.7.1.182"/>
    </reaction>
</comment>
<evidence type="ECO:0000313" key="20">
    <source>
        <dbReference type="Proteomes" id="UP000236333"/>
    </source>
</evidence>
<protein>
    <recommendedName>
        <fullName evidence="15">phytol kinase</fullName>
        <ecNumber evidence="15">2.7.1.182</ecNumber>
    </recommendedName>
</protein>
<dbReference type="GO" id="GO:0016020">
    <property type="term" value="C:membrane"/>
    <property type="evidence" value="ECO:0007669"/>
    <property type="project" value="UniProtKB-SubCell"/>
</dbReference>
<evidence type="ECO:0000256" key="7">
    <source>
        <dbReference type="ARBA" id="ARBA00022723"/>
    </source>
</evidence>
<evidence type="ECO:0000256" key="9">
    <source>
        <dbReference type="ARBA" id="ARBA00022777"/>
    </source>
</evidence>
<keyword evidence="12" id="KW-1133">Transmembrane helix</keyword>
<accession>A0A2J7ZNK0</accession>
<evidence type="ECO:0000256" key="5">
    <source>
        <dbReference type="ARBA" id="ARBA00022679"/>
    </source>
</evidence>
<comment type="subcellular location">
    <subcellularLocation>
        <location evidence="1">Plastid</location>
        <location evidence="1">Chloroplast membrane</location>
        <topology evidence="1">Multi-pass membrane protein</topology>
    </subcellularLocation>
</comment>
<evidence type="ECO:0000256" key="6">
    <source>
        <dbReference type="ARBA" id="ARBA00022692"/>
    </source>
</evidence>
<dbReference type="PANTHER" id="PTHR32523:SF8">
    <property type="entry name" value="DOLICHOL KINASE"/>
    <property type="match status" value="1"/>
</dbReference>
<evidence type="ECO:0000259" key="18">
    <source>
        <dbReference type="PROSITE" id="PS50865"/>
    </source>
</evidence>
<organism evidence="19 20">
    <name type="scientific">Tetrabaena socialis</name>
    <dbReference type="NCBI Taxonomy" id="47790"/>
    <lineage>
        <taxon>Eukaryota</taxon>
        <taxon>Viridiplantae</taxon>
        <taxon>Chlorophyta</taxon>
        <taxon>core chlorophytes</taxon>
        <taxon>Chlorophyceae</taxon>
        <taxon>CS clade</taxon>
        <taxon>Chlamydomonadales</taxon>
        <taxon>Tetrabaenaceae</taxon>
        <taxon>Tetrabaena</taxon>
    </lineage>
</organism>
<dbReference type="GO" id="GO:0008270">
    <property type="term" value="F:zinc ion binding"/>
    <property type="evidence" value="ECO:0007669"/>
    <property type="project" value="UniProtKB-KW"/>
</dbReference>
<proteinExistence type="inferred from homology"/>
<dbReference type="EMBL" id="PGGS01000781">
    <property type="protein sequence ID" value="PNH01846.1"/>
    <property type="molecule type" value="Genomic_DNA"/>
</dbReference>
<comment type="pathway">
    <text evidence="14">Cofactor biosynthesis; tocopherol biosynthesis.</text>
</comment>
<gene>
    <name evidence="19" type="ORF">TSOC_012245</name>
</gene>
<keyword evidence="3" id="KW-0150">Chloroplast</keyword>
<name>A0A2J7ZNK0_9CHLO</name>
<dbReference type="EC" id="2.7.1.182" evidence="15"/>
<keyword evidence="10" id="KW-0862">Zinc</keyword>
<keyword evidence="13" id="KW-0472">Membrane</keyword>
<keyword evidence="20" id="KW-1185">Reference proteome</keyword>
<evidence type="ECO:0000256" key="13">
    <source>
        <dbReference type="ARBA" id="ARBA00023136"/>
    </source>
</evidence>
<dbReference type="InterPro" id="IPR039606">
    <property type="entry name" value="Phytol/farnesol_kinase"/>
</dbReference>
<evidence type="ECO:0000256" key="11">
    <source>
        <dbReference type="ARBA" id="ARBA00022946"/>
    </source>
</evidence>
<dbReference type="GO" id="GO:0010276">
    <property type="term" value="F:phytol kinase activity"/>
    <property type="evidence" value="ECO:0007669"/>
    <property type="project" value="UniProtKB-EC"/>
</dbReference>
<keyword evidence="6" id="KW-0812">Transmembrane</keyword>
<evidence type="ECO:0000256" key="14">
    <source>
        <dbReference type="ARBA" id="ARBA00024015"/>
    </source>
</evidence>
<evidence type="ECO:0000256" key="8">
    <source>
        <dbReference type="ARBA" id="ARBA00022771"/>
    </source>
</evidence>
<keyword evidence="5" id="KW-0808">Transferase</keyword>
<evidence type="ECO:0000256" key="4">
    <source>
        <dbReference type="ARBA" id="ARBA00022640"/>
    </source>
</evidence>
<dbReference type="SUPFAM" id="SSF144232">
    <property type="entry name" value="HIT/MYND zinc finger-like"/>
    <property type="match status" value="1"/>
</dbReference>
<keyword evidence="9" id="KW-0418">Kinase</keyword>